<evidence type="ECO:0000313" key="1">
    <source>
        <dbReference type="EMBL" id="MEB3343910.1"/>
    </source>
</evidence>
<proteinExistence type="predicted"/>
<accession>A0ABU5ZP49</accession>
<dbReference type="Proteomes" id="UP001327027">
    <property type="component" value="Unassembled WGS sequence"/>
</dbReference>
<sequence>MLHTFSIIKGIQPISKKEQSYIKAGIGDTAGDCRSHVECPINSVCEAFLCVPAW</sequence>
<reference evidence="1 2" key="1">
    <citation type="journal article" date="2013" name="Int. J. Syst. Evol. Microbiol.">
        <title>Aquimarina gracilis sp. nov., isolated from the gut microflora of a mussel, Mytilus coruscus, and emended description of Aquimarina spongiae.</title>
        <authorList>
            <person name="Park S.C."/>
            <person name="Choe H.N."/>
            <person name="Baik K.S."/>
            <person name="Seong C.N."/>
        </authorList>
    </citation>
    <scope>NUCLEOTIDE SEQUENCE [LARGE SCALE GENOMIC DNA]</scope>
    <source>
        <strain evidence="1 2">PSC32</strain>
    </source>
</reference>
<keyword evidence="2" id="KW-1185">Reference proteome</keyword>
<evidence type="ECO:0008006" key="3">
    <source>
        <dbReference type="Google" id="ProtNLM"/>
    </source>
</evidence>
<comment type="caution">
    <text evidence="1">The sequence shown here is derived from an EMBL/GenBank/DDBJ whole genome shotgun (WGS) entry which is preliminary data.</text>
</comment>
<organism evidence="1 2">
    <name type="scientific">Aquimarina gracilis</name>
    <dbReference type="NCBI Taxonomy" id="874422"/>
    <lineage>
        <taxon>Bacteria</taxon>
        <taxon>Pseudomonadati</taxon>
        <taxon>Bacteroidota</taxon>
        <taxon>Flavobacteriia</taxon>
        <taxon>Flavobacteriales</taxon>
        <taxon>Flavobacteriaceae</taxon>
        <taxon>Aquimarina</taxon>
    </lineage>
</organism>
<dbReference type="EMBL" id="JAYKLX010000001">
    <property type="protein sequence ID" value="MEB3343910.1"/>
    <property type="molecule type" value="Genomic_DNA"/>
</dbReference>
<evidence type="ECO:0000313" key="2">
    <source>
        <dbReference type="Proteomes" id="UP001327027"/>
    </source>
</evidence>
<protein>
    <recommendedName>
        <fullName evidence="3">Bacteriocin-like protein</fullName>
    </recommendedName>
</protein>
<name>A0ABU5ZP49_9FLAO</name>
<gene>
    <name evidence="1" type="ORF">U6A24_00475</name>
</gene>
<dbReference type="RefSeq" id="WP_324177964.1">
    <property type="nucleotide sequence ID" value="NZ_BAABAW010000001.1"/>
</dbReference>